<dbReference type="PANTHER" id="PTHR24559:SF430">
    <property type="entry name" value="RNA-DIRECTED DNA POLYMERASE"/>
    <property type="match status" value="1"/>
</dbReference>
<dbReference type="InterPro" id="IPR043128">
    <property type="entry name" value="Rev_trsase/Diguanyl_cyclase"/>
</dbReference>
<dbReference type="InterPro" id="IPR053134">
    <property type="entry name" value="RNA-dir_DNA_polymerase"/>
</dbReference>
<dbReference type="Pfam" id="PF00078">
    <property type="entry name" value="RVT_1"/>
    <property type="match status" value="1"/>
</dbReference>
<sequence>MPFGLKNGGATFLQMVNTIFAPHIGHNVEIYVDDMLVKRKDRIEHLDNLKEKFIRLRERRLKLNPFVVTSGKFLGYMIRKRGIEPNLDKIKALLEMKSPNSYKDGQTLIGCLAASSRFVSKAAKEISLSSRI</sequence>
<dbReference type="EMBL" id="BAABME010017011">
    <property type="protein sequence ID" value="GAA0148386.1"/>
    <property type="molecule type" value="Genomic_DNA"/>
</dbReference>
<dbReference type="AlphaFoldDB" id="A0AAV3PCF8"/>
<evidence type="ECO:0000259" key="1">
    <source>
        <dbReference type="Pfam" id="PF00078"/>
    </source>
</evidence>
<organism evidence="2 3">
    <name type="scientific">Lithospermum erythrorhizon</name>
    <name type="common">Purple gromwell</name>
    <name type="synonym">Lithospermum officinale var. erythrorhizon</name>
    <dbReference type="NCBI Taxonomy" id="34254"/>
    <lineage>
        <taxon>Eukaryota</taxon>
        <taxon>Viridiplantae</taxon>
        <taxon>Streptophyta</taxon>
        <taxon>Embryophyta</taxon>
        <taxon>Tracheophyta</taxon>
        <taxon>Spermatophyta</taxon>
        <taxon>Magnoliopsida</taxon>
        <taxon>eudicotyledons</taxon>
        <taxon>Gunneridae</taxon>
        <taxon>Pentapetalae</taxon>
        <taxon>asterids</taxon>
        <taxon>lamiids</taxon>
        <taxon>Boraginales</taxon>
        <taxon>Boraginaceae</taxon>
        <taxon>Boraginoideae</taxon>
        <taxon>Lithospermeae</taxon>
        <taxon>Lithospermum</taxon>
    </lineage>
</organism>
<accession>A0AAV3PCF8</accession>
<proteinExistence type="predicted"/>
<dbReference type="InterPro" id="IPR000477">
    <property type="entry name" value="RT_dom"/>
</dbReference>
<evidence type="ECO:0000313" key="2">
    <source>
        <dbReference type="EMBL" id="GAA0148386.1"/>
    </source>
</evidence>
<comment type="caution">
    <text evidence="2">The sequence shown here is derived from an EMBL/GenBank/DDBJ whole genome shotgun (WGS) entry which is preliminary data.</text>
</comment>
<evidence type="ECO:0000313" key="3">
    <source>
        <dbReference type="Proteomes" id="UP001454036"/>
    </source>
</evidence>
<dbReference type="Gene3D" id="3.30.70.270">
    <property type="match status" value="1"/>
</dbReference>
<feature type="domain" description="Reverse transcriptase" evidence="1">
    <location>
        <begin position="1"/>
        <end position="77"/>
    </location>
</feature>
<dbReference type="PANTHER" id="PTHR24559">
    <property type="entry name" value="TRANSPOSON TY3-I GAG-POL POLYPROTEIN"/>
    <property type="match status" value="1"/>
</dbReference>
<dbReference type="SUPFAM" id="SSF56672">
    <property type="entry name" value="DNA/RNA polymerases"/>
    <property type="match status" value="1"/>
</dbReference>
<reference evidence="2 3" key="1">
    <citation type="submission" date="2024-01" db="EMBL/GenBank/DDBJ databases">
        <title>The complete chloroplast genome sequence of Lithospermum erythrorhizon: insights into the phylogenetic relationship among Boraginaceae species and the maternal lineages of purple gromwells.</title>
        <authorList>
            <person name="Okada T."/>
            <person name="Watanabe K."/>
        </authorList>
    </citation>
    <scope>NUCLEOTIDE SEQUENCE [LARGE SCALE GENOMIC DNA]</scope>
</reference>
<keyword evidence="3" id="KW-1185">Reference proteome</keyword>
<dbReference type="InterPro" id="IPR043502">
    <property type="entry name" value="DNA/RNA_pol_sf"/>
</dbReference>
<dbReference type="Proteomes" id="UP001454036">
    <property type="component" value="Unassembled WGS sequence"/>
</dbReference>
<gene>
    <name evidence="2" type="ORF">LIER_36710</name>
</gene>
<protein>
    <recommendedName>
        <fullName evidence="1">Reverse transcriptase domain-containing protein</fullName>
    </recommendedName>
</protein>
<dbReference type="CDD" id="cd01647">
    <property type="entry name" value="RT_LTR"/>
    <property type="match status" value="1"/>
</dbReference>
<name>A0AAV3PCF8_LITER</name>